<sequence>MLKTILKNMCLKRTKLARFSSQNTNNINNVSENSAFQTQCKPVDLSFETKKMYAAFPSICEEIVDEQLIYHQAYPELRERYFNLLEYTVNIDQPRNIGKGIFFVHSYRMLEKPSILTDDNLKKACVLGWCQRMVDVSVIIDDDVFDVSDWRYNKPTWHSLKCVGQNKAILDAAFVESSVWYLLIKQFKSHKYFPDILKQVLMSYAVTQTSQCLELTKYDVKDLDKYTYSVRGYGFAAPLLRTALYLANIEDKDAHEFSEKITNDMSHFIKCEDDFNGVFNPMSDIQKSCTDISEGRPSWLAIQAYQKSSPAQKTILEQHYGKANKESVSKCYELFKELKLDQVFTKYREVFYNDIYLNIHKNMPKKLPKELYLNFLNFCMTGALRV</sequence>
<evidence type="ECO:0000256" key="6">
    <source>
        <dbReference type="RuleBase" id="RU004466"/>
    </source>
</evidence>
<proteinExistence type="inferred from homology"/>
<keyword evidence="8" id="KW-1185">Reference proteome</keyword>
<evidence type="ECO:0000256" key="2">
    <source>
        <dbReference type="ARBA" id="ARBA00022679"/>
    </source>
</evidence>
<keyword evidence="4" id="KW-0460">Magnesium</keyword>
<dbReference type="EnsemblMetazoa" id="XM_050645969.1">
    <property type="protein sequence ID" value="XP_050501926.1"/>
    <property type="gene ID" value="LOC126881607"/>
</dbReference>
<dbReference type="InterPro" id="IPR039702">
    <property type="entry name" value="FPS1-like"/>
</dbReference>
<dbReference type="PANTHER" id="PTHR11525">
    <property type="entry name" value="FARNESYL-PYROPHOSPHATE SYNTHETASE"/>
    <property type="match status" value="1"/>
</dbReference>
<dbReference type="SUPFAM" id="SSF48576">
    <property type="entry name" value="Terpenoid synthases"/>
    <property type="match status" value="1"/>
</dbReference>
<evidence type="ECO:0000256" key="3">
    <source>
        <dbReference type="ARBA" id="ARBA00022723"/>
    </source>
</evidence>
<evidence type="ECO:0008006" key="9">
    <source>
        <dbReference type="Google" id="ProtNLM"/>
    </source>
</evidence>
<accession>A0ABM5JVF7</accession>
<comment type="pathway">
    <text evidence="5">Pheromone biosynthesis.</text>
</comment>
<evidence type="ECO:0000256" key="5">
    <source>
        <dbReference type="ARBA" id="ARBA00033740"/>
    </source>
</evidence>
<evidence type="ECO:0000256" key="1">
    <source>
        <dbReference type="ARBA" id="ARBA00001946"/>
    </source>
</evidence>
<comment type="similarity">
    <text evidence="6">Belongs to the FPP/GGPP synthase family.</text>
</comment>
<dbReference type="PANTHER" id="PTHR11525:SF0">
    <property type="entry name" value="FARNESYL PYROPHOSPHATE SYNTHASE"/>
    <property type="match status" value="1"/>
</dbReference>
<evidence type="ECO:0000256" key="4">
    <source>
        <dbReference type="ARBA" id="ARBA00022842"/>
    </source>
</evidence>
<keyword evidence="3" id="KW-0479">Metal-binding</keyword>
<organism evidence="7 8">
    <name type="scientific">Diabrotica virgifera virgifera</name>
    <name type="common">western corn rootworm</name>
    <dbReference type="NCBI Taxonomy" id="50390"/>
    <lineage>
        <taxon>Eukaryota</taxon>
        <taxon>Metazoa</taxon>
        <taxon>Ecdysozoa</taxon>
        <taxon>Arthropoda</taxon>
        <taxon>Hexapoda</taxon>
        <taxon>Insecta</taxon>
        <taxon>Pterygota</taxon>
        <taxon>Neoptera</taxon>
        <taxon>Endopterygota</taxon>
        <taxon>Coleoptera</taxon>
        <taxon>Polyphaga</taxon>
        <taxon>Cucujiformia</taxon>
        <taxon>Chrysomeloidea</taxon>
        <taxon>Chrysomelidae</taxon>
        <taxon>Galerucinae</taxon>
        <taxon>Diabroticina</taxon>
        <taxon>Diabroticites</taxon>
        <taxon>Diabrotica</taxon>
    </lineage>
</organism>
<dbReference type="Gene3D" id="1.10.600.10">
    <property type="entry name" value="Farnesyl Diphosphate Synthase"/>
    <property type="match status" value="1"/>
</dbReference>
<dbReference type="GeneID" id="126881607"/>
<dbReference type="Pfam" id="PF00348">
    <property type="entry name" value="polyprenyl_synt"/>
    <property type="match status" value="1"/>
</dbReference>
<keyword evidence="2 6" id="KW-0808">Transferase</keyword>
<dbReference type="InterPro" id="IPR008949">
    <property type="entry name" value="Isoprenoid_synthase_dom_sf"/>
</dbReference>
<evidence type="ECO:0000313" key="8">
    <source>
        <dbReference type="Proteomes" id="UP001652700"/>
    </source>
</evidence>
<protein>
    <recommendedName>
        <fullName evidence="9">Farnesyl pyrophosphate synthase-like</fullName>
    </recommendedName>
</protein>
<evidence type="ECO:0000313" key="7">
    <source>
        <dbReference type="EnsemblMetazoa" id="XP_050501926.1"/>
    </source>
</evidence>
<name>A0ABM5JVF7_DIAVI</name>
<reference evidence="7" key="1">
    <citation type="submission" date="2025-05" db="UniProtKB">
        <authorList>
            <consortium name="EnsemblMetazoa"/>
        </authorList>
    </citation>
    <scope>IDENTIFICATION</scope>
</reference>
<comment type="cofactor">
    <cofactor evidence="1">
        <name>Mg(2+)</name>
        <dbReference type="ChEBI" id="CHEBI:18420"/>
    </cofactor>
</comment>
<dbReference type="RefSeq" id="XP_050501926.1">
    <property type="nucleotide sequence ID" value="XM_050645969.1"/>
</dbReference>
<dbReference type="InterPro" id="IPR000092">
    <property type="entry name" value="Polyprenyl_synt"/>
</dbReference>
<dbReference type="Proteomes" id="UP001652700">
    <property type="component" value="Unplaced"/>
</dbReference>